<evidence type="ECO:0000313" key="3">
    <source>
        <dbReference type="Proteomes" id="UP000250235"/>
    </source>
</evidence>
<evidence type="ECO:0000256" key="1">
    <source>
        <dbReference type="SAM" id="MobiDB-lite"/>
    </source>
</evidence>
<sequence>MSFVKPNVIYDPCESITYDDQTSQKLNHNGKAGIGFQKPENSKPSWLKNKLDKDKAKADRKPFVPNQSWRSSTKTLTDSSTGKTVKVIQVCVPKGSLCILNSFLVDWAVKMRIRPPELETSICDVKYHVSLPPYLGRPSPPLPRRRRPSNAAAGRPPPSSPDFHVVGLVSISATRRIRSCQNPSDLLVQIYGGIAFLVVDLIRRSTAAYNSRAIFPVILFGAGRLDVSKVTIDKCPMNGCRPPPCAATTTTERAMARAQPRAGLRNMLRKGRPPCVGVAHGDAQAAPCMAWPCLARRCIARPCAVRYMVATAAVRICSRQRCDG</sequence>
<protein>
    <submittedName>
        <fullName evidence="2">Uncharacterized protein</fullName>
    </submittedName>
</protein>
<dbReference type="EMBL" id="KQ999518">
    <property type="protein sequence ID" value="KZV41328.1"/>
    <property type="molecule type" value="Genomic_DNA"/>
</dbReference>
<name>A0A2Z7CAG4_9LAMI</name>
<feature type="region of interest" description="Disordered" evidence="1">
    <location>
        <begin position="137"/>
        <end position="159"/>
    </location>
</feature>
<dbReference type="Proteomes" id="UP000250235">
    <property type="component" value="Unassembled WGS sequence"/>
</dbReference>
<dbReference type="AlphaFoldDB" id="A0A2Z7CAG4"/>
<accession>A0A2Z7CAG4</accession>
<feature type="region of interest" description="Disordered" evidence="1">
    <location>
        <begin position="54"/>
        <end position="78"/>
    </location>
</feature>
<keyword evidence="3" id="KW-1185">Reference proteome</keyword>
<gene>
    <name evidence="2" type="ORF">F511_19495</name>
</gene>
<evidence type="ECO:0000313" key="2">
    <source>
        <dbReference type="EMBL" id="KZV41328.1"/>
    </source>
</evidence>
<proteinExistence type="predicted"/>
<organism evidence="2 3">
    <name type="scientific">Dorcoceras hygrometricum</name>
    <dbReference type="NCBI Taxonomy" id="472368"/>
    <lineage>
        <taxon>Eukaryota</taxon>
        <taxon>Viridiplantae</taxon>
        <taxon>Streptophyta</taxon>
        <taxon>Embryophyta</taxon>
        <taxon>Tracheophyta</taxon>
        <taxon>Spermatophyta</taxon>
        <taxon>Magnoliopsida</taxon>
        <taxon>eudicotyledons</taxon>
        <taxon>Gunneridae</taxon>
        <taxon>Pentapetalae</taxon>
        <taxon>asterids</taxon>
        <taxon>lamiids</taxon>
        <taxon>Lamiales</taxon>
        <taxon>Gesneriaceae</taxon>
        <taxon>Didymocarpoideae</taxon>
        <taxon>Trichosporeae</taxon>
        <taxon>Loxocarpinae</taxon>
        <taxon>Dorcoceras</taxon>
    </lineage>
</organism>
<reference evidence="2 3" key="1">
    <citation type="journal article" date="2015" name="Proc. Natl. Acad. Sci. U.S.A.">
        <title>The resurrection genome of Boea hygrometrica: A blueprint for survival of dehydration.</title>
        <authorList>
            <person name="Xiao L."/>
            <person name="Yang G."/>
            <person name="Zhang L."/>
            <person name="Yang X."/>
            <person name="Zhao S."/>
            <person name="Ji Z."/>
            <person name="Zhou Q."/>
            <person name="Hu M."/>
            <person name="Wang Y."/>
            <person name="Chen M."/>
            <person name="Xu Y."/>
            <person name="Jin H."/>
            <person name="Xiao X."/>
            <person name="Hu G."/>
            <person name="Bao F."/>
            <person name="Hu Y."/>
            <person name="Wan P."/>
            <person name="Li L."/>
            <person name="Deng X."/>
            <person name="Kuang T."/>
            <person name="Xiang C."/>
            <person name="Zhu J.K."/>
            <person name="Oliver M.J."/>
            <person name="He Y."/>
        </authorList>
    </citation>
    <scope>NUCLEOTIDE SEQUENCE [LARGE SCALE GENOMIC DNA]</scope>
    <source>
        <strain evidence="3">cv. XS01</strain>
    </source>
</reference>
<feature type="compositionally biased region" description="Polar residues" evidence="1">
    <location>
        <begin position="65"/>
        <end position="78"/>
    </location>
</feature>